<protein>
    <submittedName>
        <fullName evidence="1">Carboxypeptidase-like regulatory domain-containing protein</fullName>
    </submittedName>
</protein>
<gene>
    <name evidence="1" type="ORF">RKA07_11790</name>
</gene>
<evidence type="ECO:0000313" key="2">
    <source>
        <dbReference type="Proteomes" id="UP001267407"/>
    </source>
</evidence>
<keyword evidence="2" id="KW-1185">Reference proteome</keyword>
<dbReference type="EMBL" id="JAVMBO010000016">
    <property type="protein sequence ID" value="MDS1310771.1"/>
    <property type="molecule type" value="Genomic_DNA"/>
</dbReference>
<evidence type="ECO:0000313" key="1">
    <source>
        <dbReference type="EMBL" id="MDS1310771.1"/>
    </source>
</evidence>
<dbReference type="Proteomes" id="UP001267407">
    <property type="component" value="Unassembled WGS sequence"/>
</dbReference>
<reference evidence="1" key="1">
    <citation type="submission" date="2023-09" db="EMBL/GenBank/DDBJ databases">
        <title>Marinobacter sediminicola sp. nov. and Marinobacter maritimum sp. nov., isolated from marine sediment.</title>
        <authorList>
            <person name="An J."/>
        </authorList>
    </citation>
    <scope>NUCLEOTIDE SEQUENCE</scope>
    <source>
        <strain evidence="1">F60267</strain>
    </source>
</reference>
<name>A0ABU2HJM2_9GAMM</name>
<comment type="caution">
    <text evidence="1">The sequence shown here is derived from an EMBL/GenBank/DDBJ whole genome shotgun (WGS) entry which is preliminary data.</text>
</comment>
<dbReference type="SUPFAM" id="SSF49464">
    <property type="entry name" value="Carboxypeptidase regulatory domain-like"/>
    <property type="match status" value="1"/>
</dbReference>
<dbReference type="InterPro" id="IPR008969">
    <property type="entry name" value="CarboxyPept-like_regulatory"/>
</dbReference>
<dbReference type="RefSeq" id="WP_200205034.1">
    <property type="nucleotide sequence ID" value="NZ_JAVMBO010000016.1"/>
</dbReference>
<sequence>MSNTQVIVSQAIISGRIRNLISGQAVPQGLMVKLWYRPVPEGAASPADYKLSRLYLKLTADGYFCFSASGGSVFGGRSPAPDMQFRLDINAPGFQPLSHSFELGSEQLTSMRSTLELAGAEEEVTRVAGPFEDLDVQISPLPLRLAGQVLKDGDPDTPLAHASVTVSAPEPRPTVTTDERGFFIIDNLPLAGEVTVTLSDGNNDVNQTLVLDYQRPVNSHRFTFQ</sequence>
<organism evidence="1 2">
    <name type="scientific">Marinobacter xiaoshiensis</name>
    <dbReference type="NCBI Taxonomy" id="3073652"/>
    <lineage>
        <taxon>Bacteria</taxon>
        <taxon>Pseudomonadati</taxon>
        <taxon>Pseudomonadota</taxon>
        <taxon>Gammaproteobacteria</taxon>
        <taxon>Pseudomonadales</taxon>
        <taxon>Marinobacteraceae</taxon>
        <taxon>Marinobacter</taxon>
    </lineage>
</organism>
<proteinExistence type="predicted"/>
<accession>A0ABU2HJM2</accession>